<dbReference type="InterPro" id="IPR029602">
    <property type="entry name" value="IFT74"/>
</dbReference>
<feature type="region of interest" description="Disordered" evidence="2">
    <location>
        <begin position="594"/>
        <end position="615"/>
    </location>
</feature>
<dbReference type="OMA" id="THAMDPQ"/>
<dbReference type="GO" id="GO:0048487">
    <property type="term" value="F:beta-tubulin binding"/>
    <property type="evidence" value="ECO:0007669"/>
    <property type="project" value="InterPro"/>
</dbReference>
<evidence type="ECO:0000313" key="4">
    <source>
        <dbReference type="Ensembl" id="ENSTRUP00000056427.2"/>
    </source>
</evidence>
<evidence type="ECO:0000256" key="2">
    <source>
        <dbReference type="SAM" id="MobiDB-lite"/>
    </source>
</evidence>
<dbReference type="GO" id="GO:0035735">
    <property type="term" value="P:intraciliary transport involved in cilium assembly"/>
    <property type="evidence" value="ECO:0007669"/>
    <property type="project" value="TreeGrafter"/>
</dbReference>
<dbReference type="STRING" id="31033.ENSTRUP00000056427"/>
<dbReference type="GO" id="GO:0030992">
    <property type="term" value="C:intraciliary transport particle B"/>
    <property type="evidence" value="ECO:0007669"/>
    <property type="project" value="InterPro"/>
</dbReference>
<protein>
    <recommendedName>
        <fullName evidence="3">Helix-turn-helix domain-containing protein</fullName>
    </recommendedName>
</protein>
<dbReference type="AlphaFoldDB" id="A0A3B5KSY4"/>
<keyword evidence="1" id="KW-0175">Coiled coil</keyword>
<feature type="coiled-coil region" evidence="1">
    <location>
        <begin position="311"/>
        <end position="338"/>
    </location>
</feature>
<dbReference type="PANTHER" id="PTHR31432:SF0">
    <property type="entry name" value="INTRAFLAGELLAR TRANSPORT PROTEIN 74 HOMOLOG"/>
    <property type="match status" value="1"/>
</dbReference>
<reference evidence="4 5" key="1">
    <citation type="journal article" date="2011" name="Genome Biol. Evol.">
        <title>Integration of the genetic map and genome assembly of fugu facilitates insights into distinct features of genome evolution in teleosts and mammals.</title>
        <authorList>
            <person name="Kai W."/>
            <person name="Kikuchi K."/>
            <person name="Tohari S."/>
            <person name="Chew A.K."/>
            <person name="Tay A."/>
            <person name="Fujiwara A."/>
            <person name="Hosoya S."/>
            <person name="Suetake H."/>
            <person name="Naruse K."/>
            <person name="Brenner S."/>
            <person name="Suzuki Y."/>
            <person name="Venkatesh B."/>
        </authorList>
    </citation>
    <scope>NUCLEOTIDE SEQUENCE [LARGE SCALE GENOMIC DNA]</scope>
</reference>
<feature type="region of interest" description="Disordered" evidence="2">
    <location>
        <begin position="1"/>
        <end position="61"/>
    </location>
</feature>
<dbReference type="InterPro" id="IPR058912">
    <property type="entry name" value="HTH_animal"/>
</dbReference>
<evidence type="ECO:0000259" key="3">
    <source>
        <dbReference type="Pfam" id="PF26215"/>
    </source>
</evidence>
<feature type="domain" description="Helix-turn-helix" evidence="3">
    <location>
        <begin position="538"/>
        <end position="593"/>
    </location>
</feature>
<evidence type="ECO:0000313" key="5">
    <source>
        <dbReference type="Proteomes" id="UP000005226"/>
    </source>
</evidence>
<sequence>MHPTSLAPPAGGEPTGRGSHVASLGCARPNSIGRGPATRRSPTCPTPRPGFRRGPRSTRPAGFISRKSMALSGSFSLTDRPLVSQGISGMPISAPCRQRKSKSYYVGLLQEKNQDIAAEISKLENHIKKFSIDEADYLHVVEQNKTLAHDIKDLEGQVADYHLLAGTPQYQTDANKLYMEYKRLKIKNNRETERNNNIFMKRAEVEESMKKLQRTNDIVKEALESMCPSKQKEYFSMATANLELLKKMDILQEEMDLLVKRKEDYEAELAHNNDKSEMLTLYKELTVKWETLQAGRKAQDPQGMEPLIKKMEKDSKELASIEKQLADLRDKEKEMKQRIHQFPDYMKEYDMLKMREEKLDQLLASVEIAKAAEQEKIPHIQENIASLSQLCYSYVRNCCMDSETAEKLKKMMTLVVNNSTKAIQLESSARRLAPEIELLRQDLKQVHTWKSKVCRDLSSLKEQTSIVESELGTHRTQRRSAHKSEKKLHEEYELLTKRQRYFRQVLEDLNHEFNNLRKGLMKTEEKQKTLEVLSGLSKFDSYHPLEHKLGVIKTLQHWAKEVPTTSQGRKKIQDHIKTALKTCGYPDWAFTKTKKMRPLQRRGGEKQTPQHLEQG</sequence>
<dbReference type="Pfam" id="PF26215">
    <property type="entry name" value="HTH_animal"/>
    <property type="match status" value="1"/>
</dbReference>
<dbReference type="GO" id="GO:0005929">
    <property type="term" value="C:cilium"/>
    <property type="evidence" value="ECO:0007669"/>
    <property type="project" value="TreeGrafter"/>
</dbReference>
<feature type="coiled-coil region" evidence="1">
    <location>
        <begin position="202"/>
        <end position="275"/>
    </location>
</feature>
<proteinExistence type="predicted"/>
<dbReference type="Proteomes" id="UP000005226">
    <property type="component" value="Chromosome 19"/>
</dbReference>
<dbReference type="GeneTree" id="ENSGT00390000007109"/>
<dbReference type="Ensembl" id="ENSTRUT00000057621.2">
    <property type="protein sequence ID" value="ENSTRUP00000056427.2"/>
    <property type="gene ID" value="ENSTRUG00000020080.2"/>
</dbReference>
<reference evidence="4" key="2">
    <citation type="submission" date="2025-08" db="UniProtKB">
        <authorList>
            <consortium name="Ensembl"/>
        </authorList>
    </citation>
    <scope>IDENTIFICATION</scope>
</reference>
<dbReference type="PANTHER" id="PTHR31432">
    <property type="entry name" value="INTRAFLAGELLAR TRANSPORT PROTEIN 74 HOMOLOG"/>
    <property type="match status" value="1"/>
</dbReference>
<accession>A0A3B5KSY4</accession>
<evidence type="ECO:0000256" key="1">
    <source>
        <dbReference type="SAM" id="Coils"/>
    </source>
</evidence>
<dbReference type="InParanoid" id="A0A3B5KSY4"/>
<reference evidence="4" key="3">
    <citation type="submission" date="2025-09" db="UniProtKB">
        <authorList>
            <consortium name="Ensembl"/>
        </authorList>
    </citation>
    <scope>IDENTIFICATION</scope>
</reference>
<name>A0A3B5KSY4_TAKRU</name>
<organism evidence="4 5">
    <name type="scientific">Takifugu rubripes</name>
    <name type="common">Japanese pufferfish</name>
    <name type="synonym">Fugu rubripes</name>
    <dbReference type="NCBI Taxonomy" id="31033"/>
    <lineage>
        <taxon>Eukaryota</taxon>
        <taxon>Metazoa</taxon>
        <taxon>Chordata</taxon>
        <taxon>Craniata</taxon>
        <taxon>Vertebrata</taxon>
        <taxon>Euteleostomi</taxon>
        <taxon>Actinopterygii</taxon>
        <taxon>Neopterygii</taxon>
        <taxon>Teleostei</taxon>
        <taxon>Neoteleostei</taxon>
        <taxon>Acanthomorphata</taxon>
        <taxon>Eupercaria</taxon>
        <taxon>Tetraodontiformes</taxon>
        <taxon>Tetradontoidea</taxon>
        <taxon>Tetraodontidae</taxon>
        <taxon>Takifugu</taxon>
    </lineage>
</organism>
<keyword evidence="5" id="KW-1185">Reference proteome</keyword>